<accession>A0ABR3AVE2</accession>
<dbReference type="EMBL" id="JBCLYO010000014">
    <property type="protein sequence ID" value="KAL0082804.1"/>
    <property type="molecule type" value="Genomic_DNA"/>
</dbReference>
<name>A0ABR3AVE2_PHYBL</name>
<proteinExistence type="predicted"/>
<evidence type="ECO:0000313" key="5">
    <source>
        <dbReference type="Proteomes" id="UP001448207"/>
    </source>
</evidence>
<evidence type="ECO:0000256" key="1">
    <source>
        <dbReference type="SAM" id="MobiDB-lite"/>
    </source>
</evidence>
<evidence type="ECO:0000313" key="4">
    <source>
        <dbReference type="EMBL" id="KAL0082813.1"/>
    </source>
</evidence>
<feature type="transmembrane region" description="Helical" evidence="2">
    <location>
        <begin position="184"/>
        <end position="202"/>
    </location>
</feature>
<dbReference type="Proteomes" id="UP001448207">
    <property type="component" value="Unassembled WGS sequence"/>
</dbReference>
<keyword evidence="2" id="KW-0812">Transmembrane</keyword>
<comment type="caution">
    <text evidence="3">The sequence shown here is derived from an EMBL/GenBank/DDBJ whole genome shotgun (WGS) entry which is preliminary data.</text>
</comment>
<reference evidence="3 5" key="1">
    <citation type="submission" date="2024-04" db="EMBL/GenBank/DDBJ databases">
        <title>Symmetric and asymmetric DNA N6-adenine methylation regulates different biological responses in Mucorales.</title>
        <authorList>
            <consortium name="Lawrence Berkeley National Laboratory"/>
            <person name="Lax C."/>
            <person name="Mondo S.J."/>
            <person name="Osorio-Concepcion M."/>
            <person name="Muszewska A."/>
            <person name="Corrochano-Luque M."/>
            <person name="Gutierrez G."/>
            <person name="Riley R."/>
            <person name="Lipzen A."/>
            <person name="Guo J."/>
            <person name="Hundley H."/>
            <person name="Amirebrahimi M."/>
            <person name="Ng V."/>
            <person name="Lorenzo-Gutierrez D."/>
            <person name="Binder U."/>
            <person name="Yang J."/>
            <person name="Song Y."/>
            <person name="Canovas D."/>
            <person name="Navarro E."/>
            <person name="Freitag M."/>
            <person name="Gabaldon T."/>
            <person name="Grigoriev I.V."/>
            <person name="Corrochano L.M."/>
            <person name="Nicolas F.E."/>
            <person name="Garre V."/>
        </authorList>
    </citation>
    <scope>NUCLEOTIDE SEQUENCE [LARGE SCALE GENOMIC DNA]</scope>
    <source>
        <strain evidence="3 5">L51</strain>
    </source>
</reference>
<feature type="region of interest" description="Disordered" evidence="1">
    <location>
        <begin position="1"/>
        <end position="58"/>
    </location>
</feature>
<dbReference type="EMBL" id="JBCLYO010000014">
    <property type="protein sequence ID" value="KAL0082813.1"/>
    <property type="molecule type" value="Genomic_DNA"/>
</dbReference>
<keyword evidence="2" id="KW-1133">Transmembrane helix</keyword>
<feature type="compositionally biased region" description="Low complexity" evidence="1">
    <location>
        <begin position="74"/>
        <end position="104"/>
    </location>
</feature>
<organism evidence="3 5">
    <name type="scientific">Phycomyces blakesleeanus</name>
    <dbReference type="NCBI Taxonomy" id="4837"/>
    <lineage>
        <taxon>Eukaryota</taxon>
        <taxon>Fungi</taxon>
        <taxon>Fungi incertae sedis</taxon>
        <taxon>Mucoromycota</taxon>
        <taxon>Mucoromycotina</taxon>
        <taxon>Mucoromycetes</taxon>
        <taxon>Mucorales</taxon>
        <taxon>Phycomycetaceae</taxon>
        <taxon>Phycomyces</taxon>
    </lineage>
</organism>
<keyword evidence="5" id="KW-1185">Reference proteome</keyword>
<gene>
    <name evidence="3" type="ORF">J3Q64DRAFT_1749855</name>
    <name evidence="4" type="ORF">J3Q64DRAFT_1749942</name>
</gene>
<protein>
    <submittedName>
        <fullName evidence="3">Uncharacterized protein</fullName>
    </submittedName>
</protein>
<evidence type="ECO:0000256" key="2">
    <source>
        <dbReference type="SAM" id="Phobius"/>
    </source>
</evidence>
<feature type="compositionally biased region" description="Polar residues" evidence="1">
    <location>
        <begin position="20"/>
        <end position="44"/>
    </location>
</feature>
<feature type="region of interest" description="Disordered" evidence="1">
    <location>
        <begin position="70"/>
        <end position="104"/>
    </location>
</feature>
<evidence type="ECO:0000313" key="3">
    <source>
        <dbReference type="EMBL" id="KAL0082804.1"/>
    </source>
</evidence>
<keyword evidence="2" id="KW-0472">Membrane</keyword>
<sequence length="203" mass="22335">MQSFPSLDVHKGSTRPHTKSLGNSDSRTSLAEQFTNSKRSSESPNRAIKSHKSSPALSRTISLVHRQHSPKMYNSNSNSNNTNHTNNYNNNNNTPSSAFSPTSSTVSYHNGFSDQLEPDTSKIKSRGSVCSFDCNNSTQSRISLVVRKSADHIIAVSSGIGKPRDRTTLKGVLDRLVIGLNGKIFIYLTIYLSLIYIHIHIAS</sequence>